<dbReference type="GO" id="GO:0004149">
    <property type="term" value="F:dihydrolipoyllysine-residue succinyltransferase activity"/>
    <property type="evidence" value="ECO:0007669"/>
    <property type="project" value="UniProtKB-EC"/>
</dbReference>
<reference evidence="19 20" key="1">
    <citation type="submission" date="2019-04" db="EMBL/GenBank/DDBJ databases">
        <authorList>
            <person name="Seth-Smith MB H."/>
            <person name="Seth-Smith H."/>
        </authorList>
    </citation>
    <scope>NUCLEOTIDE SEQUENCE [LARGE SCALE GENOMIC DNA]</scope>
    <source>
        <strain evidence="19">USB-603019</strain>
    </source>
</reference>
<dbReference type="EC" id="1.2.4.2" evidence="6"/>
<evidence type="ECO:0000259" key="18">
    <source>
        <dbReference type="SMART" id="SM00861"/>
    </source>
</evidence>
<name>A0A5E3ZVZ6_9ACTN</name>
<keyword evidence="20" id="KW-1185">Reference proteome</keyword>
<evidence type="ECO:0000256" key="12">
    <source>
        <dbReference type="ARBA" id="ARBA00023002"/>
    </source>
</evidence>
<evidence type="ECO:0000256" key="5">
    <source>
        <dbReference type="ARBA" id="ARBA00006936"/>
    </source>
</evidence>
<dbReference type="GO" id="GO:0045252">
    <property type="term" value="C:oxoglutarate dehydrogenase complex"/>
    <property type="evidence" value="ECO:0007669"/>
    <property type="project" value="TreeGrafter"/>
</dbReference>
<dbReference type="PIRSF" id="PIRSF000157">
    <property type="entry name" value="Oxoglu_dh_E1"/>
    <property type="match status" value="1"/>
</dbReference>
<dbReference type="GO" id="GO:0030976">
    <property type="term" value="F:thiamine pyrophosphate binding"/>
    <property type="evidence" value="ECO:0007669"/>
    <property type="project" value="InterPro"/>
</dbReference>
<dbReference type="Proteomes" id="UP000324288">
    <property type="component" value="Chromosome"/>
</dbReference>
<dbReference type="Gene3D" id="3.30.559.10">
    <property type="entry name" value="Chloramphenicol acetyltransferase-like domain"/>
    <property type="match status" value="1"/>
</dbReference>
<dbReference type="NCBIfam" id="NF006914">
    <property type="entry name" value="PRK09404.1"/>
    <property type="match status" value="1"/>
</dbReference>
<evidence type="ECO:0000256" key="2">
    <source>
        <dbReference type="ARBA" id="ARBA00001964"/>
    </source>
</evidence>
<comment type="cofactor">
    <cofactor evidence="1">
        <name>Mg(2+)</name>
        <dbReference type="ChEBI" id="CHEBI:18420"/>
    </cofactor>
</comment>
<dbReference type="InterPro" id="IPR001017">
    <property type="entry name" value="DH_E1"/>
</dbReference>
<proteinExistence type="inferred from homology"/>
<evidence type="ECO:0000256" key="4">
    <source>
        <dbReference type="ARBA" id="ARBA00004813"/>
    </source>
</evidence>
<evidence type="ECO:0000256" key="11">
    <source>
        <dbReference type="ARBA" id="ARBA00022842"/>
    </source>
</evidence>
<evidence type="ECO:0000256" key="15">
    <source>
        <dbReference type="ARBA" id="ARBA00030680"/>
    </source>
</evidence>
<dbReference type="PANTHER" id="PTHR23152">
    <property type="entry name" value="2-OXOGLUTARATE DEHYDROGENASE"/>
    <property type="match status" value="1"/>
</dbReference>
<sequence>MTTHPDSFGQNQWLVDEMYRKFRDNPHSVDDAWRAYFTDQKLIPSPAASPSTDSGQVVSEPFGPTNPTAFLTDYNYSETAADPVHVQRASTERVRSAAKDALTTMYTVETMTGPNYPELTEEEKTSLRGTARAIARNMNASRDIPMATSVRSIPVKLMFENRALINSYLAKTRGGKVSFTHLIGYAMIQAVKAYPVMNCRLEEKDGLFTRIQPDHINLGLAVDLRGKDGSRSLVVAAIKETESMNFPQFVAAYEDIVTRARNGKLTTADFAGVTISLTNPGGIGTIHSVPRLMPGQGCILGVGALQYPAEYTGMSDEALADLGVGKAMTITSTYDHRIIQGAESGEWLGTIHKLLLSDEFYDEIFTGLKLPFEPWRWRRDVASQGVNKDARVLQLIEAYRDRGHLIADTNPLNFIEPGRKRETYPDLDIAHYGLTIWDLDREFAVGGLAGQERMKLRDIMAVLRNAYCEKISVEYTYILDNEQREWIRHYVESKGAPLSTKDQKLTLTTLIAAEAFESFLQTKYVGQKRFSLEGSESLIPMMDRVIDVAADHHVQEVVIGMPHRGRLNVLANIVGKPYNQIFNEFEGNMRANEQQGSGDVKYHLGAEGTHYQMYGDNEIKVTLTANPSHLEAVDPVLIGIVKAKQDLLARNAEQPHQETQPRYPVIPLMLHGDAAFSGQGVVYETLNMALLEGYNVGGTVHIVVNNQIGFTTAPSQGRSSEYCTDVAKAFGVPVFHVNGDDPEACVRVAHAAVEFNQKFAKDVVIDLVSYRRRGHNEADDPSMTQPAMYDIIDNKRSVRQSYLETLVGRGDITPQEAETALQDYQGELESVFKQVKDAEKASTPPSQSVATKQRVPYNLQTAISAERLEEIGDAFANVPDNFSVHKRVKPILEARHRMTHEGHVDWAMAELLAWGSLVQEGRDVRIAGEDSCRGTFTQRHAIVVDRENSNEYSPLRAIANTHGGHFDIFNSSLSEFAGLGVEYGYSVTHPDALVCWEAQFGDFANGGQTIVDEYISSAEAKWSQRSGLVMLLPHGQEGAGPDHSSARIERYLQLCAESNMTIAQPSTPANYFHLIRRHTLSSIVRPLIVATPKSMLRMKAATSPLEDFTQRKFRSVIDDPYFYDHEQLHDPSSVKTLLLCSGKVYYELARRRDKEERFDLAIARLEQIYPVPFRRIYELVARYPQVERIMWVQEEPSNQGAWPFLKVKLPTVVGNLPPFDRFSRRSMSAPATGVSSVNRAEQTLLMDTVFNSTLPE</sequence>
<dbReference type="InterPro" id="IPR001078">
    <property type="entry name" value="2-oxoacid_DH_actylTfrase"/>
</dbReference>
<evidence type="ECO:0000256" key="14">
    <source>
        <dbReference type="ARBA" id="ARBA00023268"/>
    </source>
</evidence>
<dbReference type="SUPFAM" id="SSF52518">
    <property type="entry name" value="Thiamin diphosphate-binding fold (THDP-binding)"/>
    <property type="match status" value="2"/>
</dbReference>
<comment type="function">
    <text evidence="3">E1 component of the 2-oxoglutarate dehydrogenase (OGDH) complex which catalyzes the decarboxylation of 2-oxoglutarate, the first step in the conversion of 2-oxoglutarate to succinyl-CoA and CO(2).</text>
</comment>
<dbReference type="EMBL" id="LR584267">
    <property type="protein sequence ID" value="VHN99934.1"/>
    <property type="molecule type" value="Genomic_DNA"/>
</dbReference>
<comment type="cofactor">
    <cofactor evidence="2">
        <name>thiamine diphosphate</name>
        <dbReference type="ChEBI" id="CHEBI:58937"/>
    </cofactor>
</comment>
<comment type="catalytic activity">
    <reaction evidence="16">
        <text>N(6)-[(R)-lipoyl]-L-lysyl-[protein] + 2-oxoglutarate + H(+) = N(6)-[(R)-S(8)-succinyldihydrolipoyl]-L-lysyl-[protein] + CO2</text>
        <dbReference type="Rhea" id="RHEA:12188"/>
        <dbReference type="Rhea" id="RHEA-COMP:10474"/>
        <dbReference type="Rhea" id="RHEA-COMP:20092"/>
        <dbReference type="ChEBI" id="CHEBI:15378"/>
        <dbReference type="ChEBI" id="CHEBI:16526"/>
        <dbReference type="ChEBI" id="CHEBI:16810"/>
        <dbReference type="ChEBI" id="CHEBI:83099"/>
        <dbReference type="ChEBI" id="CHEBI:83120"/>
        <dbReference type="EC" id="1.2.4.2"/>
    </reaction>
</comment>
<evidence type="ECO:0000256" key="9">
    <source>
        <dbReference type="ARBA" id="ARBA00022532"/>
    </source>
</evidence>
<dbReference type="Gene3D" id="1.10.287.1150">
    <property type="entry name" value="TPP helical domain"/>
    <property type="match status" value="1"/>
</dbReference>
<dbReference type="GO" id="GO:0004591">
    <property type="term" value="F:oxoglutarate dehydrogenase (succinyl-transferring) activity"/>
    <property type="evidence" value="ECO:0007669"/>
    <property type="project" value="UniProtKB-EC"/>
</dbReference>
<protein>
    <recommendedName>
        <fullName evidence="8">2-oxoglutarate dehydrogenase E1 component</fullName>
        <ecNumber evidence="6">1.2.4.2</ecNumber>
        <ecNumber evidence="7">2.3.1.61</ecNumber>
    </recommendedName>
    <alternativeName>
        <fullName evidence="15">Alpha-ketoglutarate dehydrogenase</fullName>
    </alternativeName>
</protein>
<dbReference type="UniPathway" id="UPA00223">
    <property type="reaction ID" value="UER00997"/>
</dbReference>
<dbReference type="InterPro" id="IPR042179">
    <property type="entry name" value="KGD_C_sf"/>
</dbReference>
<dbReference type="Gene3D" id="3.40.50.12470">
    <property type="match status" value="1"/>
</dbReference>
<comment type="pathway">
    <text evidence="4">Carbohydrate metabolism; tricarboxylic acid cycle; succinyl-CoA from 2-oxoglutarate (dehydrogenase route): step 1/1.</text>
</comment>
<comment type="catalytic activity">
    <reaction evidence="17">
        <text>N(6)-[(R)-dihydrolipoyl]-L-lysyl-[protein] + succinyl-CoA = N(6)-[(R)-S(8)-succinyldihydrolipoyl]-L-lysyl-[protein] + CoA</text>
        <dbReference type="Rhea" id="RHEA:15213"/>
        <dbReference type="Rhea" id="RHEA-COMP:10475"/>
        <dbReference type="Rhea" id="RHEA-COMP:20092"/>
        <dbReference type="ChEBI" id="CHEBI:57287"/>
        <dbReference type="ChEBI" id="CHEBI:57292"/>
        <dbReference type="ChEBI" id="CHEBI:83100"/>
        <dbReference type="ChEBI" id="CHEBI:83120"/>
        <dbReference type="EC" id="2.3.1.61"/>
    </reaction>
</comment>
<evidence type="ECO:0000256" key="10">
    <source>
        <dbReference type="ARBA" id="ARBA00022723"/>
    </source>
</evidence>
<dbReference type="InterPro" id="IPR011603">
    <property type="entry name" value="2oxoglutarate_DH_E1"/>
</dbReference>
<feature type="domain" description="Transketolase-like pyrimidine-binding" evidence="18">
    <location>
        <begin position="904"/>
        <end position="1098"/>
    </location>
</feature>
<evidence type="ECO:0000256" key="8">
    <source>
        <dbReference type="ARBA" id="ARBA00013321"/>
    </source>
</evidence>
<dbReference type="Gene3D" id="3.40.50.11610">
    <property type="entry name" value="Multifunctional 2-oxoglutarate metabolism enzyme, C-terminal domain"/>
    <property type="match status" value="1"/>
</dbReference>
<dbReference type="GeneID" id="84894341"/>
<dbReference type="GO" id="GO:0005829">
    <property type="term" value="C:cytosol"/>
    <property type="evidence" value="ECO:0007669"/>
    <property type="project" value="TreeGrafter"/>
</dbReference>
<keyword evidence="9" id="KW-0816">Tricarboxylic acid cycle</keyword>
<keyword evidence="12" id="KW-0560">Oxidoreductase</keyword>
<dbReference type="Pfam" id="PF16870">
    <property type="entry name" value="OxoGdeHyase_C"/>
    <property type="match status" value="1"/>
</dbReference>
<dbReference type="InterPro" id="IPR032106">
    <property type="entry name" value="2-oxogl_dehyd_N"/>
</dbReference>
<dbReference type="InterPro" id="IPR023213">
    <property type="entry name" value="CAT-like_dom_sf"/>
</dbReference>
<comment type="similarity">
    <text evidence="5">Belongs to the alpha-ketoglutarate dehydrogenase family.</text>
</comment>
<keyword evidence="11" id="KW-0460">Magnesium</keyword>
<dbReference type="SUPFAM" id="SSF52777">
    <property type="entry name" value="CoA-dependent acyltransferases"/>
    <property type="match status" value="1"/>
</dbReference>
<dbReference type="PANTHER" id="PTHR23152:SF4">
    <property type="entry name" value="2-OXOADIPATE DEHYDROGENASE COMPLEX COMPONENT E1"/>
    <property type="match status" value="1"/>
</dbReference>
<dbReference type="NCBIfam" id="TIGR00239">
    <property type="entry name" value="2oxo_dh_E1"/>
    <property type="match status" value="1"/>
</dbReference>
<dbReference type="GO" id="GO:0006099">
    <property type="term" value="P:tricarboxylic acid cycle"/>
    <property type="evidence" value="ECO:0007669"/>
    <property type="project" value="UniProtKB-UniPathway"/>
</dbReference>
<dbReference type="Pfam" id="PF16078">
    <property type="entry name" value="2-oxogl_dehyd_N"/>
    <property type="match status" value="1"/>
</dbReference>
<dbReference type="GO" id="GO:0000287">
    <property type="term" value="F:magnesium ion binding"/>
    <property type="evidence" value="ECO:0007669"/>
    <property type="project" value="UniProtKB-ARBA"/>
</dbReference>
<dbReference type="Gene3D" id="3.40.50.970">
    <property type="match status" value="1"/>
</dbReference>
<dbReference type="NCBIfam" id="NF008907">
    <property type="entry name" value="PRK12270.1"/>
    <property type="match status" value="1"/>
</dbReference>
<dbReference type="InterPro" id="IPR005475">
    <property type="entry name" value="Transketolase-like_Pyr-bd"/>
</dbReference>
<dbReference type="RefSeq" id="WP_082346520.1">
    <property type="nucleotide sequence ID" value="NZ_CAJPTR010000001.1"/>
</dbReference>
<accession>A0A5E3ZVZ6</accession>
<dbReference type="Pfam" id="PF02779">
    <property type="entry name" value="Transket_pyr"/>
    <property type="match status" value="1"/>
</dbReference>
<evidence type="ECO:0000256" key="3">
    <source>
        <dbReference type="ARBA" id="ARBA00003906"/>
    </source>
</evidence>
<dbReference type="InterPro" id="IPR031717">
    <property type="entry name" value="ODO-1/KGD_C"/>
</dbReference>
<evidence type="ECO:0000256" key="7">
    <source>
        <dbReference type="ARBA" id="ARBA00012945"/>
    </source>
</evidence>
<dbReference type="AlphaFoldDB" id="A0A5E3ZVZ6"/>
<evidence type="ECO:0000256" key="17">
    <source>
        <dbReference type="ARBA" id="ARBA00052761"/>
    </source>
</evidence>
<evidence type="ECO:0000256" key="16">
    <source>
        <dbReference type="ARBA" id="ARBA00051911"/>
    </source>
</evidence>
<organism evidence="19 20">
    <name type="scientific">Lawsonella clevelandensis</name>
    <dbReference type="NCBI Taxonomy" id="1528099"/>
    <lineage>
        <taxon>Bacteria</taxon>
        <taxon>Bacillati</taxon>
        <taxon>Actinomycetota</taxon>
        <taxon>Actinomycetes</taxon>
        <taxon>Mycobacteriales</taxon>
        <taxon>Lawsonellaceae</taxon>
        <taxon>Lawsonella</taxon>
    </lineage>
</organism>
<dbReference type="Pfam" id="PF00676">
    <property type="entry name" value="E1_dh"/>
    <property type="match status" value="1"/>
</dbReference>
<evidence type="ECO:0000256" key="13">
    <source>
        <dbReference type="ARBA" id="ARBA00023052"/>
    </source>
</evidence>
<dbReference type="CDD" id="cd02016">
    <property type="entry name" value="TPP_E1_OGDC_like"/>
    <property type="match status" value="1"/>
</dbReference>
<dbReference type="SMART" id="SM00861">
    <property type="entry name" value="Transket_pyr"/>
    <property type="match status" value="1"/>
</dbReference>
<keyword evidence="14" id="KW-0511">Multifunctional enzyme</keyword>
<keyword evidence="10" id="KW-0479">Metal-binding</keyword>
<dbReference type="FunFam" id="1.10.287.1150:FF:000004">
    <property type="entry name" value="2-oxoglutarate dehydrogenase E1 component"/>
    <property type="match status" value="1"/>
</dbReference>
<dbReference type="EC" id="2.3.1.61" evidence="7"/>
<evidence type="ECO:0000256" key="6">
    <source>
        <dbReference type="ARBA" id="ARBA00012280"/>
    </source>
</evidence>
<evidence type="ECO:0000313" key="20">
    <source>
        <dbReference type="Proteomes" id="UP000324288"/>
    </source>
</evidence>
<dbReference type="InterPro" id="IPR029061">
    <property type="entry name" value="THDP-binding"/>
</dbReference>
<evidence type="ECO:0000256" key="1">
    <source>
        <dbReference type="ARBA" id="ARBA00001946"/>
    </source>
</evidence>
<keyword evidence="13" id="KW-0786">Thiamine pyrophosphate</keyword>
<gene>
    <name evidence="19" type="primary">kgd</name>
    <name evidence="19" type="ORF">LC603019_00347</name>
</gene>
<dbReference type="Pfam" id="PF00198">
    <property type="entry name" value="2-oxoacid_dh"/>
    <property type="match status" value="1"/>
</dbReference>
<evidence type="ECO:0000313" key="19">
    <source>
        <dbReference type="EMBL" id="VHN99934.1"/>
    </source>
</evidence>